<comment type="caution">
    <text evidence="4">The sequence shown here is derived from an EMBL/GenBank/DDBJ whole genome shotgun (WGS) entry which is preliminary data.</text>
</comment>
<dbReference type="InterPro" id="IPR013517">
    <property type="entry name" value="FG-GAP"/>
</dbReference>
<dbReference type="PANTHER" id="PTHR44103:SF1">
    <property type="entry name" value="PROPROTEIN CONVERTASE P"/>
    <property type="match status" value="1"/>
</dbReference>
<dbReference type="InterPro" id="IPR026444">
    <property type="entry name" value="Secre_tail"/>
</dbReference>
<dbReference type="Gene3D" id="2.60.40.4070">
    <property type="match status" value="1"/>
</dbReference>
<keyword evidence="1 2" id="KW-0732">Signal</keyword>
<gene>
    <name evidence="4" type="ORF">AMJ83_02910</name>
</gene>
<feature type="signal peptide" evidence="2">
    <location>
        <begin position="1"/>
        <end position="18"/>
    </location>
</feature>
<protein>
    <recommendedName>
        <fullName evidence="3">FlgD/Vpr Ig-like domain-containing protein</fullName>
    </recommendedName>
</protein>
<sequence length="705" mass="77093">MITRLFISAVCIICTAYASIWTETTQEDFADGIFERDIYASHLDSGTVEFAPRFDLNGDGYIDVFTADRYGPYVRIYWGDASGYSPSNVTMFPSSGGANCDAADLDGDGYPEFVVAHYFEKVSIYAGSAAGPNPQSSLDFPMVAYNRQGVFVADFDKDGYLDIATSQEFTPGNGAVLWGSASGYDINNRTDLPVYFGIHNIEVADFNQDTWLDILFIEYYGYDSSPIRIYWGSSNGFIPSNMSVIMGPGGNTGTSIADLDADGWLDVVSTGWYDPQSYIYWGDESGYSPSNMQILDPGYCYGGSSVADMNKDSYLDIIYHRGGYGVAYQKIYWGSASGYSNSNYVDACIPLETSGGLVADLNIDGHLDIFCNTRTPTTHSYVFYGPSFSTCNVLPAIQDHHGVFREIGNVYDRAYCEDYASSILDAYACTDWGTIEWCADTPTGSAVLFWVRSGSTAIPDTTWSDWCSVNNGDSIPDALNARYLQYKAGFTYDNPCYLPSLKEVSITYDGAAQINAVVSIKPETINLGSQGRFTALITLPTGYDHEDIDLSTIGCEGALAVLGSATPEFFIAEFNVQDLSGVMPASAVEFQVTGQLYDGTSFHGYDTVCVIGTDYYIDITCRPNPFSARTVISVTPISEAAISVKIYNIIGELVRTIDEIEYSETHAVAIWNGRDNSGRKVPAGVYLYKVEGEGINKTEKIVVLD</sequence>
<dbReference type="AlphaFoldDB" id="A0A0S8FXH5"/>
<organism evidence="4 5">
    <name type="scientific">candidate division WOR_3 bacterium SM23_42</name>
    <dbReference type="NCBI Taxonomy" id="1703779"/>
    <lineage>
        <taxon>Bacteria</taxon>
        <taxon>Bacteria division WOR-3</taxon>
    </lineage>
</organism>
<dbReference type="InterPro" id="IPR028994">
    <property type="entry name" value="Integrin_alpha_N"/>
</dbReference>
<dbReference type="Proteomes" id="UP000051373">
    <property type="component" value="Unassembled WGS sequence"/>
</dbReference>
<dbReference type="SUPFAM" id="SSF69318">
    <property type="entry name" value="Integrin alpha N-terminal domain"/>
    <property type="match status" value="1"/>
</dbReference>
<feature type="domain" description="FlgD/Vpr Ig-like" evidence="3">
    <location>
        <begin position="639"/>
        <end position="692"/>
    </location>
</feature>
<dbReference type="Pfam" id="PF13517">
    <property type="entry name" value="FG-GAP_3"/>
    <property type="match status" value="2"/>
</dbReference>
<reference evidence="4 5" key="1">
    <citation type="journal article" date="2015" name="Microbiome">
        <title>Genomic resolution of linkages in carbon, nitrogen, and sulfur cycling among widespread estuary sediment bacteria.</title>
        <authorList>
            <person name="Baker B.J."/>
            <person name="Lazar C.S."/>
            <person name="Teske A.P."/>
            <person name="Dick G.J."/>
        </authorList>
    </citation>
    <scope>NUCLEOTIDE SEQUENCE [LARGE SCALE GENOMIC DNA]</scope>
    <source>
        <strain evidence="4">SM23_42</strain>
    </source>
</reference>
<dbReference type="Pfam" id="PF13860">
    <property type="entry name" value="FlgD_ig"/>
    <property type="match status" value="1"/>
</dbReference>
<evidence type="ECO:0000256" key="2">
    <source>
        <dbReference type="SAM" id="SignalP"/>
    </source>
</evidence>
<accession>A0A0S8FXH5</accession>
<dbReference type="NCBIfam" id="TIGR04183">
    <property type="entry name" value="Por_Secre_tail"/>
    <property type="match status" value="1"/>
</dbReference>
<dbReference type="Gene3D" id="2.130.10.130">
    <property type="entry name" value="Integrin alpha, N-terminal"/>
    <property type="match status" value="2"/>
</dbReference>
<evidence type="ECO:0000313" key="4">
    <source>
        <dbReference type="EMBL" id="KPK64380.1"/>
    </source>
</evidence>
<feature type="chain" id="PRO_5006646522" description="FlgD/Vpr Ig-like domain-containing protein" evidence="2">
    <location>
        <begin position="19"/>
        <end position="705"/>
    </location>
</feature>
<proteinExistence type="predicted"/>
<evidence type="ECO:0000313" key="5">
    <source>
        <dbReference type="Proteomes" id="UP000051373"/>
    </source>
</evidence>
<dbReference type="EMBL" id="LJUJ01000003">
    <property type="protein sequence ID" value="KPK64380.1"/>
    <property type="molecule type" value="Genomic_DNA"/>
</dbReference>
<evidence type="ECO:0000256" key="1">
    <source>
        <dbReference type="ARBA" id="ARBA00022729"/>
    </source>
</evidence>
<name>A0A0S8FXH5_UNCW3</name>
<dbReference type="STRING" id="1703779.AMJ83_02910"/>
<dbReference type="InterPro" id="IPR025965">
    <property type="entry name" value="FlgD/Vpr_Ig-like"/>
</dbReference>
<evidence type="ECO:0000259" key="3">
    <source>
        <dbReference type="Pfam" id="PF13860"/>
    </source>
</evidence>
<dbReference type="PANTHER" id="PTHR44103">
    <property type="entry name" value="PROPROTEIN CONVERTASE P"/>
    <property type="match status" value="1"/>
</dbReference>